<dbReference type="EMBL" id="RQGH01000026">
    <property type="protein sequence ID" value="TGL65650.1"/>
    <property type="molecule type" value="Genomic_DNA"/>
</dbReference>
<proteinExistence type="predicted"/>
<comment type="caution">
    <text evidence="1">The sequence shown here is derived from an EMBL/GenBank/DDBJ whole genome shotgun (WGS) entry which is preliminary data.</text>
</comment>
<keyword evidence="2" id="KW-1185">Reference proteome</keyword>
<name>A0A4Z0ZZW9_9LEPT</name>
<sequence>MKTIQFLMIPFPRFRFLIYILGFLFVFSLLAKEPPNQITYTEGGVQKTFYRNPNLEAEFITPNQINSSQNKSYANQKLKVGWNIRKPGKALVANQTKSGNETKVTEVYNTGQGYGPNIVLPGMIVVSFRTDQSKEFISELAKRYKIQIFHTFNPRLVSFQTEPGYLSVEKANELVNEPSVAEAYPETAVEKVLK</sequence>
<dbReference type="AlphaFoldDB" id="A0A4Z0ZZW9"/>
<accession>A0A4Z0ZZW9</accession>
<evidence type="ECO:0000313" key="1">
    <source>
        <dbReference type="EMBL" id="TGL65650.1"/>
    </source>
</evidence>
<dbReference type="Proteomes" id="UP000297567">
    <property type="component" value="Unassembled WGS sequence"/>
</dbReference>
<organism evidence="1 2">
    <name type="scientific">Leptospira jelokensis</name>
    <dbReference type="NCBI Taxonomy" id="2484931"/>
    <lineage>
        <taxon>Bacteria</taxon>
        <taxon>Pseudomonadati</taxon>
        <taxon>Spirochaetota</taxon>
        <taxon>Spirochaetia</taxon>
        <taxon>Leptospirales</taxon>
        <taxon>Leptospiraceae</taxon>
        <taxon>Leptospira</taxon>
    </lineage>
</organism>
<evidence type="ECO:0000313" key="2">
    <source>
        <dbReference type="Proteomes" id="UP000297567"/>
    </source>
</evidence>
<dbReference type="RefSeq" id="WP_135643698.1">
    <property type="nucleotide sequence ID" value="NZ_RQGH01000026.1"/>
</dbReference>
<reference evidence="1" key="1">
    <citation type="journal article" date="2019" name="PLoS Negl. Trop. Dis.">
        <title>Revisiting the worldwide diversity of Leptospira species in the environment.</title>
        <authorList>
            <person name="Vincent A.T."/>
            <person name="Schiettekatte O."/>
            <person name="Bourhy P."/>
            <person name="Veyrier F.J."/>
            <person name="Picardeau M."/>
        </authorList>
    </citation>
    <scope>NUCLEOTIDE SEQUENCE [LARGE SCALE GENOMIC DNA]</scope>
    <source>
        <strain evidence="1">201702451</strain>
    </source>
</reference>
<gene>
    <name evidence="1" type="ORF">EHQ62_13910</name>
</gene>
<protein>
    <submittedName>
        <fullName evidence="1">Uncharacterized protein</fullName>
    </submittedName>
</protein>